<dbReference type="RefSeq" id="WP_400881772.1">
    <property type="nucleotide sequence ID" value="NZ_JBIWXY010000001.1"/>
</dbReference>
<comment type="caution">
    <text evidence="2">The sequence shown here is derived from an EMBL/GenBank/DDBJ whole genome shotgun (WGS) entry which is preliminary data.</text>
</comment>
<gene>
    <name evidence="2" type="ORF">ACIKP9_09505</name>
</gene>
<protein>
    <submittedName>
        <fullName evidence="2">Uncharacterized protein</fullName>
    </submittedName>
</protein>
<accession>A0ABW8GNH1</accession>
<keyword evidence="3" id="KW-1185">Reference proteome</keyword>
<organism evidence="2 3">
    <name type="scientific">Methylobacillus methanolivorans</name>
    <dbReference type="NCBI Taxonomy" id="1848927"/>
    <lineage>
        <taxon>Bacteria</taxon>
        <taxon>Pseudomonadati</taxon>
        <taxon>Pseudomonadota</taxon>
        <taxon>Betaproteobacteria</taxon>
        <taxon>Nitrosomonadales</taxon>
        <taxon>Methylophilaceae</taxon>
        <taxon>Methylobacillus</taxon>
    </lineage>
</organism>
<dbReference type="EMBL" id="JBIWXY010000001">
    <property type="protein sequence ID" value="MFJ5446463.1"/>
    <property type="molecule type" value="Genomic_DNA"/>
</dbReference>
<dbReference type="Proteomes" id="UP001617669">
    <property type="component" value="Unassembled WGS sequence"/>
</dbReference>
<proteinExistence type="predicted"/>
<evidence type="ECO:0000313" key="3">
    <source>
        <dbReference type="Proteomes" id="UP001617669"/>
    </source>
</evidence>
<reference evidence="2 3" key="1">
    <citation type="submission" date="2024-11" db="EMBL/GenBank/DDBJ databases">
        <authorList>
            <person name="Kaparullina E.N."/>
            <person name="Delegan Y.A."/>
            <person name="Doronina N.V."/>
        </authorList>
    </citation>
    <scope>NUCLEOTIDE SEQUENCE [LARGE SCALE GENOMIC DNA]</scope>
    <source>
        <strain evidence="2 3">7sh_L</strain>
    </source>
</reference>
<name>A0ABW8GNH1_9PROT</name>
<sequence>MKLSRQDWHRLALPLLALLVAMVFAIGIVTYAQIYREEVGQRLQQQQNQLMQARSRLLSSDQERDNIMRYLPVYQRLIHQGFIGEERRIEWVDALRNIHQSERLFGIKYSIGAQAPYQPGFIGNTAPFTLYRSIMKLELPLLHEGDMLALLDGLKHQQSTPFLVRDCTITRNGMAATTTLTPVATMSCDIDWLTLHESSTGTTP</sequence>
<keyword evidence="1" id="KW-0175">Coiled coil</keyword>
<evidence type="ECO:0000313" key="2">
    <source>
        <dbReference type="EMBL" id="MFJ5446463.1"/>
    </source>
</evidence>
<feature type="coiled-coil region" evidence="1">
    <location>
        <begin position="36"/>
        <end position="63"/>
    </location>
</feature>
<evidence type="ECO:0000256" key="1">
    <source>
        <dbReference type="SAM" id="Coils"/>
    </source>
</evidence>